<evidence type="ECO:0000313" key="2">
    <source>
        <dbReference type="Proteomes" id="UP001056120"/>
    </source>
</evidence>
<proteinExistence type="predicted"/>
<sequence>MKLYFYSEYKKIQQSALFTEIFCYSLMTIEHYMVSLEKRIAAFFFAVLLHQFASGLCSSRLDNTVMDFLNSRLRYRRLKRTKWPPAGVGAQHS</sequence>
<protein>
    <submittedName>
        <fullName evidence="1">Uncharacterized protein</fullName>
    </submittedName>
</protein>
<gene>
    <name evidence="1" type="ORF">L1987_58279</name>
</gene>
<organism evidence="1 2">
    <name type="scientific">Smallanthus sonchifolius</name>
    <dbReference type="NCBI Taxonomy" id="185202"/>
    <lineage>
        <taxon>Eukaryota</taxon>
        <taxon>Viridiplantae</taxon>
        <taxon>Streptophyta</taxon>
        <taxon>Embryophyta</taxon>
        <taxon>Tracheophyta</taxon>
        <taxon>Spermatophyta</taxon>
        <taxon>Magnoliopsida</taxon>
        <taxon>eudicotyledons</taxon>
        <taxon>Gunneridae</taxon>
        <taxon>Pentapetalae</taxon>
        <taxon>asterids</taxon>
        <taxon>campanulids</taxon>
        <taxon>Asterales</taxon>
        <taxon>Asteraceae</taxon>
        <taxon>Asteroideae</taxon>
        <taxon>Heliantheae alliance</taxon>
        <taxon>Millerieae</taxon>
        <taxon>Smallanthus</taxon>
    </lineage>
</organism>
<reference evidence="1 2" key="2">
    <citation type="journal article" date="2022" name="Mol. Ecol. Resour.">
        <title>The genomes of chicory, endive, great burdock and yacon provide insights into Asteraceae paleo-polyploidization history and plant inulin production.</title>
        <authorList>
            <person name="Fan W."/>
            <person name="Wang S."/>
            <person name="Wang H."/>
            <person name="Wang A."/>
            <person name="Jiang F."/>
            <person name="Liu H."/>
            <person name="Zhao H."/>
            <person name="Xu D."/>
            <person name="Zhang Y."/>
        </authorList>
    </citation>
    <scope>NUCLEOTIDE SEQUENCE [LARGE SCALE GENOMIC DNA]</scope>
    <source>
        <strain evidence="2">cv. Yunnan</strain>
        <tissue evidence="1">Leaves</tissue>
    </source>
</reference>
<dbReference type="Proteomes" id="UP001056120">
    <property type="component" value="Linkage Group LG19"/>
</dbReference>
<evidence type="ECO:0000313" key="1">
    <source>
        <dbReference type="EMBL" id="KAI3745173.1"/>
    </source>
</evidence>
<reference evidence="2" key="1">
    <citation type="journal article" date="2022" name="Mol. Ecol. Resour.">
        <title>The genomes of chicory, endive, great burdock and yacon provide insights into Asteraceae palaeo-polyploidization history and plant inulin production.</title>
        <authorList>
            <person name="Fan W."/>
            <person name="Wang S."/>
            <person name="Wang H."/>
            <person name="Wang A."/>
            <person name="Jiang F."/>
            <person name="Liu H."/>
            <person name="Zhao H."/>
            <person name="Xu D."/>
            <person name="Zhang Y."/>
        </authorList>
    </citation>
    <scope>NUCLEOTIDE SEQUENCE [LARGE SCALE GENOMIC DNA]</scope>
    <source>
        <strain evidence="2">cv. Yunnan</strain>
    </source>
</reference>
<keyword evidence="2" id="KW-1185">Reference proteome</keyword>
<name>A0ACB9DFN8_9ASTR</name>
<comment type="caution">
    <text evidence="1">The sequence shown here is derived from an EMBL/GenBank/DDBJ whole genome shotgun (WGS) entry which is preliminary data.</text>
</comment>
<accession>A0ACB9DFN8</accession>
<dbReference type="EMBL" id="CM042036">
    <property type="protein sequence ID" value="KAI3745173.1"/>
    <property type="molecule type" value="Genomic_DNA"/>
</dbReference>